<protein>
    <submittedName>
        <fullName evidence="2">Uncharacterized protein</fullName>
    </submittedName>
</protein>
<organism evidence="2 3">
    <name type="scientific">Actinosynnema pretiosum subsp. pretiosum</name>
    <dbReference type="NCBI Taxonomy" id="103721"/>
    <lineage>
        <taxon>Bacteria</taxon>
        <taxon>Bacillati</taxon>
        <taxon>Actinomycetota</taxon>
        <taxon>Actinomycetes</taxon>
        <taxon>Pseudonocardiales</taxon>
        <taxon>Pseudonocardiaceae</taxon>
        <taxon>Actinosynnema</taxon>
    </lineage>
</organism>
<name>A0AA45L1P3_9PSEU</name>
<dbReference type="Proteomes" id="UP000677152">
    <property type="component" value="Chromosome"/>
</dbReference>
<evidence type="ECO:0000313" key="3">
    <source>
        <dbReference type="Proteomes" id="UP000677152"/>
    </source>
</evidence>
<reference evidence="2" key="1">
    <citation type="submission" date="2021-04" db="EMBL/GenBank/DDBJ databases">
        <title>Genomic sequence of Actinosynnema pretiosum subsp. pretiosum ATCC 31280 (C-14919).</title>
        <authorList>
            <person name="Bai L."/>
            <person name="Wang X."/>
            <person name="Xiao Y."/>
        </authorList>
    </citation>
    <scope>NUCLEOTIDE SEQUENCE</scope>
    <source>
        <strain evidence="2">ATCC 31280</strain>
    </source>
</reference>
<accession>A0AA45L1P3</accession>
<feature type="region of interest" description="Disordered" evidence="1">
    <location>
        <begin position="80"/>
        <end position="108"/>
    </location>
</feature>
<gene>
    <name evidence="2" type="ORF">KCV87_19915</name>
</gene>
<proteinExistence type="predicted"/>
<evidence type="ECO:0000256" key="1">
    <source>
        <dbReference type="SAM" id="MobiDB-lite"/>
    </source>
</evidence>
<dbReference type="AlphaFoldDB" id="A0AA45L1P3"/>
<sequence>MVGGEVRALVPGPGREEIGAERYEHHGRAHVVPADAARAVASGKLDLRLFDVTALVEAGCDDARRDSVPLIVTHRDGAAARRASGLAGHRRFPGGPLPRGAQPQGERG</sequence>
<evidence type="ECO:0000313" key="2">
    <source>
        <dbReference type="EMBL" id="QUF01809.1"/>
    </source>
</evidence>
<dbReference type="EMBL" id="CP073249">
    <property type="protein sequence ID" value="QUF01809.1"/>
    <property type="molecule type" value="Genomic_DNA"/>
</dbReference>